<dbReference type="SUPFAM" id="SSF74653">
    <property type="entry name" value="TolA/TonB C-terminal domain"/>
    <property type="match status" value="1"/>
</dbReference>
<feature type="transmembrane region" description="Helical" evidence="11">
    <location>
        <begin position="12"/>
        <end position="34"/>
    </location>
</feature>
<dbReference type="GO" id="GO:0015031">
    <property type="term" value="P:protein transport"/>
    <property type="evidence" value="ECO:0007669"/>
    <property type="project" value="UniProtKB-KW"/>
</dbReference>
<evidence type="ECO:0000256" key="7">
    <source>
        <dbReference type="ARBA" id="ARBA00022927"/>
    </source>
</evidence>
<keyword evidence="6 11" id="KW-0812">Transmembrane</keyword>
<evidence type="ECO:0000256" key="8">
    <source>
        <dbReference type="ARBA" id="ARBA00022989"/>
    </source>
</evidence>
<keyword evidence="8 11" id="KW-1133">Transmembrane helix</keyword>
<evidence type="ECO:0000256" key="1">
    <source>
        <dbReference type="ARBA" id="ARBA00004383"/>
    </source>
</evidence>
<keyword evidence="9 11" id="KW-0472">Membrane</keyword>
<evidence type="ECO:0000313" key="13">
    <source>
        <dbReference type="EMBL" id="KGD63777.1"/>
    </source>
</evidence>
<proteinExistence type="inferred from homology"/>
<evidence type="ECO:0000256" key="10">
    <source>
        <dbReference type="SAM" id="Coils"/>
    </source>
</evidence>
<dbReference type="GO" id="GO:0031992">
    <property type="term" value="F:energy transducer activity"/>
    <property type="evidence" value="ECO:0007669"/>
    <property type="project" value="TreeGrafter"/>
</dbReference>
<dbReference type="InterPro" id="IPR051045">
    <property type="entry name" value="TonB-dependent_transducer"/>
</dbReference>
<protein>
    <submittedName>
        <fullName evidence="13">TonB</fullName>
    </submittedName>
</protein>
<dbReference type="eggNOG" id="COG0810">
    <property type="taxonomic scope" value="Bacteria"/>
</dbReference>
<keyword evidence="7" id="KW-0653">Protein transport</keyword>
<keyword evidence="14" id="KW-1185">Reference proteome</keyword>
<evidence type="ECO:0000256" key="6">
    <source>
        <dbReference type="ARBA" id="ARBA00022692"/>
    </source>
</evidence>
<evidence type="ECO:0000256" key="2">
    <source>
        <dbReference type="ARBA" id="ARBA00006555"/>
    </source>
</evidence>
<evidence type="ECO:0000256" key="11">
    <source>
        <dbReference type="SAM" id="Phobius"/>
    </source>
</evidence>
<feature type="domain" description="TonB C-terminal" evidence="12">
    <location>
        <begin position="192"/>
        <end position="289"/>
    </location>
</feature>
<evidence type="ECO:0000256" key="5">
    <source>
        <dbReference type="ARBA" id="ARBA00022519"/>
    </source>
</evidence>
<dbReference type="Gene3D" id="3.30.1150.10">
    <property type="match status" value="1"/>
</dbReference>
<dbReference type="STRING" id="1177154.Y5S_02984"/>
<evidence type="ECO:0000313" key="14">
    <source>
        <dbReference type="Proteomes" id="UP000029444"/>
    </source>
</evidence>
<name>A0A095SGU8_9GAMM</name>
<dbReference type="Pfam" id="PF03544">
    <property type="entry name" value="TonB_C"/>
    <property type="match status" value="1"/>
</dbReference>
<dbReference type="NCBIfam" id="TIGR01352">
    <property type="entry name" value="tonB_Cterm"/>
    <property type="match status" value="1"/>
</dbReference>
<comment type="subcellular location">
    <subcellularLocation>
        <location evidence="1">Cell inner membrane</location>
        <topology evidence="1">Single-pass membrane protein</topology>
        <orientation evidence="1">Periplasmic side</orientation>
    </subcellularLocation>
</comment>
<dbReference type="InterPro" id="IPR006260">
    <property type="entry name" value="TonB/TolA_C"/>
</dbReference>
<dbReference type="RefSeq" id="WP_035234115.1">
    <property type="nucleotide sequence ID" value="NZ_ARXV01000014.1"/>
</dbReference>
<dbReference type="EMBL" id="ARXV01000014">
    <property type="protein sequence ID" value="KGD63777.1"/>
    <property type="molecule type" value="Genomic_DNA"/>
</dbReference>
<evidence type="ECO:0000256" key="3">
    <source>
        <dbReference type="ARBA" id="ARBA00022448"/>
    </source>
</evidence>
<keyword evidence="5" id="KW-0997">Cell inner membrane</keyword>
<dbReference type="PATRIC" id="fig|1177154.3.peg.3025"/>
<dbReference type="OrthoDB" id="9803361at2"/>
<keyword evidence="10" id="KW-0175">Coiled coil</keyword>
<keyword evidence="3" id="KW-0813">Transport</keyword>
<reference evidence="13 14" key="1">
    <citation type="submission" date="2012-09" db="EMBL/GenBank/DDBJ databases">
        <title>Genome Sequence of alkane-degrading Bacterium Alcanivorax sp. 19-m-6.</title>
        <authorList>
            <person name="Lai Q."/>
            <person name="Shao Z."/>
        </authorList>
    </citation>
    <scope>NUCLEOTIDE SEQUENCE [LARGE SCALE GENOMIC DNA]</scope>
    <source>
        <strain evidence="13 14">19-m-6</strain>
    </source>
</reference>
<comment type="caution">
    <text evidence="13">The sequence shown here is derived from an EMBL/GenBank/DDBJ whole genome shotgun (WGS) entry which is preliminary data.</text>
</comment>
<dbReference type="GO" id="GO:0098797">
    <property type="term" value="C:plasma membrane protein complex"/>
    <property type="evidence" value="ECO:0007669"/>
    <property type="project" value="TreeGrafter"/>
</dbReference>
<gene>
    <name evidence="13" type="ORF">Y5S_02984</name>
</gene>
<dbReference type="PANTHER" id="PTHR33446">
    <property type="entry name" value="PROTEIN TONB-RELATED"/>
    <property type="match status" value="1"/>
</dbReference>
<feature type="coiled-coil region" evidence="10">
    <location>
        <begin position="141"/>
        <end position="168"/>
    </location>
</feature>
<dbReference type="Proteomes" id="UP000029444">
    <property type="component" value="Unassembled WGS sequence"/>
</dbReference>
<accession>A0A095SGU8</accession>
<keyword evidence="4" id="KW-1003">Cell membrane</keyword>
<organism evidence="13 14">
    <name type="scientific">Alcanivorax nanhaiticus</name>
    <dbReference type="NCBI Taxonomy" id="1177154"/>
    <lineage>
        <taxon>Bacteria</taxon>
        <taxon>Pseudomonadati</taxon>
        <taxon>Pseudomonadota</taxon>
        <taxon>Gammaproteobacteria</taxon>
        <taxon>Oceanospirillales</taxon>
        <taxon>Alcanivoracaceae</taxon>
        <taxon>Alcanivorax</taxon>
    </lineage>
</organism>
<sequence>MAANSSVSASDRLTFTVFLALAFHGILIFGVNFAPEKQRAAPHTLEVTLSQFSSDSEPDEADFIAQSNQEGSGDLAEKQELTTTEQADFADSKLENVQLKEKTTRQQQDRQSQLLVITTARESEQKVQAEQKEKSEQKPLKVAEQENLLDMSQQIASLQARLAEQKQAYAKRPRIRRLTSVSAKAHYEAQYIDSFRREVEAMGTRNFPAQALNSNTFGAVRLMVAIQKDGSLKEVRVLKSSGHKFLDQAAIQSVRLAAPFDAFNAEMRKNMDVLEIIRTWKFDSSRKVSSK</sequence>
<dbReference type="GO" id="GO:0055085">
    <property type="term" value="P:transmembrane transport"/>
    <property type="evidence" value="ECO:0007669"/>
    <property type="project" value="InterPro"/>
</dbReference>
<evidence type="ECO:0000256" key="4">
    <source>
        <dbReference type="ARBA" id="ARBA00022475"/>
    </source>
</evidence>
<comment type="similarity">
    <text evidence="2">Belongs to the TonB family.</text>
</comment>
<dbReference type="PANTHER" id="PTHR33446:SF11">
    <property type="entry name" value="TONB3"/>
    <property type="match status" value="1"/>
</dbReference>
<dbReference type="AlphaFoldDB" id="A0A095SGU8"/>
<dbReference type="PROSITE" id="PS52015">
    <property type="entry name" value="TONB_CTD"/>
    <property type="match status" value="1"/>
</dbReference>
<dbReference type="InterPro" id="IPR037682">
    <property type="entry name" value="TonB_C"/>
</dbReference>
<evidence type="ECO:0000256" key="9">
    <source>
        <dbReference type="ARBA" id="ARBA00023136"/>
    </source>
</evidence>
<evidence type="ECO:0000259" key="12">
    <source>
        <dbReference type="PROSITE" id="PS52015"/>
    </source>
</evidence>